<keyword evidence="1" id="KW-1133">Transmembrane helix</keyword>
<accession>A0AAF3F2U1</accession>
<evidence type="ECO:0000256" key="1">
    <source>
        <dbReference type="SAM" id="Phobius"/>
    </source>
</evidence>
<feature type="transmembrane region" description="Helical" evidence="1">
    <location>
        <begin position="12"/>
        <end position="32"/>
    </location>
</feature>
<evidence type="ECO:0000313" key="2">
    <source>
        <dbReference type="Proteomes" id="UP000887575"/>
    </source>
</evidence>
<keyword evidence="1" id="KW-0812">Transmembrane</keyword>
<sequence length="122" mass="14174">MLLLLNSSLAFATIFILLTLLLFMMLIVFFLLKYQYENVALKFDTKKEEITNIRSREETMIDDIKAVYQVNGPPMILYENECDELPDYPNSQTRSASPLPSYDDVIYCDQVNRSFQNLLSTV</sequence>
<dbReference type="AlphaFoldDB" id="A0AAF3F2U1"/>
<proteinExistence type="predicted"/>
<keyword evidence="1" id="KW-0472">Membrane</keyword>
<protein>
    <submittedName>
        <fullName evidence="3">Uncharacterized protein</fullName>
    </submittedName>
</protein>
<evidence type="ECO:0000313" key="3">
    <source>
        <dbReference type="WBParaSite" id="MBELARI_LOCUS20778"/>
    </source>
</evidence>
<dbReference type="WBParaSite" id="MBELARI_LOCUS20778">
    <property type="protein sequence ID" value="MBELARI_LOCUS20778"/>
    <property type="gene ID" value="MBELARI_LOCUS20778"/>
</dbReference>
<organism evidence="2 3">
    <name type="scientific">Mesorhabditis belari</name>
    <dbReference type="NCBI Taxonomy" id="2138241"/>
    <lineage>
        <taxon>Eukaryota</taxon>
        <taxon>Metazoa</taxon>
        <taxon>Ecdysozoa</taxon>
        <taxon>Nematoda</taxon>
        <taxon>Chromadorea</taxon>
        <taxon>Rhabditida</taxon>
        <taxon>Rhabditina</taxon>
        <taxon>Rhabditomorpha</taxon>
        <taxon>Rhabditoidea</taxon>
        <taxon>Rhabditidae</taxon>
        <taxon>Mesorhabditinae</taxon>
        <taxon>Mesorhabditis</taxon>
    </lineage>
</organism>
<dbReference type="Proteomes" id="UP000887575">
    <property type="component" value="Unassembled WGS sequence"/>
</dbReference>
<name>A0AAF3F2U1_9BILA</name>
<reference evidence="3" key="1">
    <citation type="submission" date="2024-02" db="UniProtKB">
        <authorList>
            <consortium name="WormBaseParasite"/>
        </authorList>
    </citation>
    <scope>IDENTIFICATION</scope>
</reference>
<keyword evidence="2" id="KW-1185">Reference proteome</keyword>